<evidence type="ECO:0000256" key="1">
    <source>
        <dbReference type="SAM" id="MobiDB-lite"/>
    </source>
</evidence>
<name>A0A0G4GMC2_VITBC</name>
<protein>
    <submittedName>
        <fullName evidence="3">Uncharacterized protein</fullName>
    </submittedName>
</protein>
<keyword evidence="2" id="KW-0812">Transmembrane</keyword>
<evidence type="ECO:0000313" key="3">
    <source>
        <dbReference type="EMBL" id="CEM31343.1"/>
    </source>
</evidence>
<feature type="transmembrane region" description="Helical" evidence="2">
    <location>
        <begin position="59"/>
        <end position="82"/>
    </location>
</feature>
<evidence type="ECO:0000256" key="2">
    <source>
        <dbReference type="SAM" id="Phobius"/>
    </source>
</evidence>
<dbReference type="VEuPathDB" id="CryptoDB:Vbra_10114"/>
<dbReference type="Proteomes" id="UP000041254">
    <property type="component" value="Unassembled WGS sequence"/>
</dbReference>
<keyword evidence="2" id="KW-1133">Transmembrane helix</keyword>
<dbReference type="AlphaFoldDB" id="A0A0G4GMC2"/>
<feature type="region of interest" description="Disordered" evidence="1">
    <location>
        <begin position="200"/>
        <end position="229"/>
    </location>
</feature>
<dbReference type="EMBL" id="CDMY01000718">
    <property type="protein sequence ID" value="CEM31343.1"/>
    <property type="molecule type" value="Genomic_DNA"/>
</dbReference>
<dbReference type="InParanoid" id="A0A0G4GMC2"/>
<organism evidence="3 4">
    <name type="scientific">Vitrella brassicaformis (strain CCMP3155)</name>
    <dbReference type="NCBI Taxonomy" id="1169540"/>
    <lineage>
        <taxon>Eukaryota</taxon>
        <taxon>Sar</taxon>
        <taxon>Alveolata</taxon>
        <taxon>Colpodellida</taxon>
        <taxon>Vitrellaceae</taxon>
        <taxon>Vitrella</taxon>
    </lineage>
</organism>
<dbReference type="PhylomeDB" id="A0A0G4GMC2"/>
<evidence type="ECO:0000313" key="4">
    <source>
        <dbReference type="Proteomes" id="UP000041254"/>
    </source>
</evidence>
<keyword evidence="4" id="KW-1185">Reference proteome</keyword>
<sequence length="229" mass="24791">MQPTYAVGLPMGVQYGGQQQMPSLQKTYDIKYTAFWKFLIAIPFLAILALVIGTTAADAAVVLVSMSHVLIILAILIVISVASAPRNVERTHFGYVLRTFLCSKTLRFAEVTDIVQIGCTNPVCYCGRTKGQLTDPCDGVLMKTDCCSYALIFSPACGSLQFIAENRPFIPAMGGQETGPQYQYPAVTLYQQQPLPPQPMQPVGGYTQAAPPAYSEKTPAPAASPVQKF</sequence>
<feature type="transmembrane region" description="Helical" evidence="2">
    <location>
        <begin position="34"/>
        <end position="53"/>
    </location>
</feature>
<keyword evidence="2" id="KW-0472">Membrane</keyword>
<proteinExistence type="predicted"/>
<reference evidence="3 4" key="1">
    <citation type="submission" date="2014-11" db="EMBL/GenBank/DDBJ databases">
        <authorList>
            <person name="Zhu J."/>
            <person name="Qi W."/>
            <person name="Song R."/>
        </authorList>
    </citation>
    <scope>NUCLEOTIDE SEQUENCE [LARGE SCALE GENOMIC DNA]</scope>
</reference>
<gene>
    <name evidence="3" type="ORF">Vbra_10114</name>
</gene>
<accession>A0A0G4GMC2</accession>